<dbReference type="SMART" id="SM01231">
    <property type="entry name" value="H-kinase_dim"/>
    <property type="match status" value="1"/>
</dbReference>
<dbReference type="InterPro" id="IPR036097">
    <property type="entry name" value="HisK_dim/P_sf"/>
</dbReference>
<dbReference type="InterPro" id="IPR004358">
    <property type="entry name" value="Sig_transdc_His_kin-like_C"/>
</dbReference>
<dbReference type="PANTHER" id="PTHR43395:SF10">
    <property type="entry name" value="CHEMOTAXIS PROTEIN CHEA"/>
    <property type="match status" value="1"/>
</dbReference>
<dbReference type="RefSeq" id="WP_330571487.1">
    <property type="nucleotide sequence ID" value="NZ_CP058648.1"/>
</dbReference>
<dbReference type="InterPro" id="IPR036890">
    <property type="entry name" value="HATPase_C_sf"/>
</dbReference>
<name>A0A4R2TJB9_9FIRM</name>
<proteinExistence type="predicted"/>
<dbReference type="GO" id="GO:0005737">
    <property type="term" value="C:cytoplasm"/>
    <property type="evidence" value="ECO:0007669"/>
    <property type="project" value="InterPro"/>
</dbReference>
<protein>
    <recommendedName>
        <fullName evidence="3">Chemotaxis protein CheA</fullName>
        <ecNumber evidence="2">2.7.13.3</ecNumber>
    </recommendedName>
</protein>
<evidence type="ECO:0000313" key="14">
    <source>
        <dbReference type="Proteomes" id="UP000295504"/>
    </source>
</evidence>
<keyword evidence="8" id="KW-0067">ATP-binding</keyword>
<dbReference type="InterPro" id="IPR004105">
    <property type="entry name" value="CheA-like_dim"/>
</dbReference>
<keyword evidence="4" id="KW-0145">Chemotaxis</keyword>
<dbReference type="SMART" id="SM00260">
    <property type="entry name" value="CheW"/>
    <property type="match status" value="1"/>
</dbReference>
<gene>
    <name evidence="13" type="ORF">EDD79_104619</name>
</gene>
<dbReference type="Gene3D" id="1.10.287.560">
    <property type="entry name" value="Histidine kinase CheA-like, homodimeric domain"/>
    <property type="match status" value="1"/>
</dbReference>
<dbReference type="PROSITE" id="PS50851">
    <property type="entry name" value="CHEW"/>
    <property type="match status" value="1"/>
</dbReference>
<dbReference type="GO" id="GO:0000155">
    <property type="term" value="F:phosphorelay sensor kinase activity"/>
    <property type="evidence" value="ECO:0007669"/>
    <property type="project" value="InterPro"/>
</dbReference>
<dbReference type="SUPFAM" id="SSF47384">
    <property type="entry name" value="Homodimeric domain of signal transducing histidine kinase"/>
    <property type="match status" value="1"/>
</dbReference>
<evidence type="ECO:0000259" key="11">
    <source>
        <dbReference type="PROSITE" id="PS50109"/>
    </source>
</evidence>
<sequence>MFDNEQSLQEIRERGFTLFIKADKSYEEINEILLQCLFLKSLELTSLEGHREFEGERHSTAIVEKVSEKLKEDIEVIDKESVSSSQSIISVNVMKLDKLMDLVGEMVIAEAMVTQNPDLKGLELENFQKAARQLRKITSELQDTVMSIRMVPMTNTFQKMHRIVRDMSKKLGKEVKLEIIGEETEVDKNIIDNISDPIMHLVRNAIDHGIELAEERESLGKLKKGTVTLEAKNVGSDVLIIIKDDGRGLDKARILKKAKDNGILTKPEAEMTDKEIYNLIFIPGFSTKEDVTEFSGRGVGMDVVIKNIEAIGGSASIESFVGSGSVITLKIPLTLAIIEGMNIQVGASRYTLPTTVIKQSFRPLEKEIIKDPHGNEMIMVRGHCYPILRLHKHFRIKSKYAHLSEGILIMIEQEDQNMCIFADELIGHQQVVVKSLPNYIKNTNNVAALTGCTLLGDGSISLILDIGELFQLAR</sequence>
<evidence type="ECO:0000256" key="2">
    <source>
        <dbReference type="ARBA" id="ARBA00012438"/>
    </source>
</evidence>
<dbReference type="Proteomes" id="UP000295504">
    <property type="component" value="Unassembled WGS sequence"/>
</dbReference>
<dbReference type="InterPro" id="IPR051315">
    <property type="entry name" value="Bact_Chemotaxis_CheA"/>
</dbReference>
<dbReference type="AlphaFoldDB" id="A0A4R2TJB9"/>
<organism evidence="13 14">
    <name type="scientific">Serpentinicella alkaliphila</name>
    <dbReference type="NCBI Taxonomy" id="1734049"/>
    <lineage>
        <taxon>Bacteria</taxon>
        <taxon>Bacillati</taxon>
        <taxon>Bacillota</taxon>
        <taxon>Clostridia</taxon>
        <taxon>Peptostreptococcales</taxon>
        <taxon>Natronincolaceae</taxon>
        <taxon>Serpentinicella</taxon>
    </lineage>
</organism>
<dbReference type="GO" id="GO:0006935">
    <property type="term" value="P:chemotaxis"/>
    <property type="evidence" value="ECO:0007669"/>
    <property type="project" value="UniProtKB-KW"/>
</dbReference>
<evidence type="ECO:0000256" key="7">
    <source>
        <dbReference type="ARBA" id="ARBA00022777"/>
    </source>
</evidence>
<keyword evidence="9" id="KW-0902">Two-component regulatory system</keyword>
<dbReference type="EMBL" id="SLYC01000046">
    <property type="protein sequence ID" value="TCP97378.1"/>
    <property type="molecule type" value="Genomic_DNA"/>
</dbReference>
<dbReference type="InterPro" id="IPR036061">
    <property type="entry name" value="CheW-like_dom_sf"/>
</dbReference>
<keyword evidence="7 13" id="KW-0418">Kinase</keyword>
<feature type="domain" description="CheW-like" evidence="12">
    <location>
        <begin position="337"/>
        <end position="474"/>
    </location>
</feature>
<keyword evidence="6" id="KW-0808">Transferase</keyword>
<comment type="caution">
    <text evidence="13">The sequence shown here is derived from an EMBL/GenBank/DDBJ whole genome shotgun (WGS) entry which is preliminary data.</text>
</comment>
<reference evidence="13 14" key="1">
    <citation type="submission" date="2019-03" db="EMBL/GenBank/DDBJ databases">
        <title>Genomic Encyclopedia of Type Strains, Phase IV (KMG-IV): sequencing the most valuable type-strain genomes for metagenomic binning, comparative biology and taxonomic classification.</title>
        <authorList>
            <person name="Goeker M."/>
        </authorList>
    </citation>
    <scope>NUCLEOTIDE SEQUENCE [LARGE SCALE GENOMIC DNA]</scope>
    <source>
        <strain evidence="13 14">DSM 100013</strain>
    </source>
</reference>
<dbReference type="Pfam" id="PF02895">
    <property type="entry name" value="H-kinase_dim"/>
    <property type="match status" value="1"/>
</dbReference>
<evidence type="ECO:0000256" key="8">
    <source>
        <dbReference type="ARBA" id="ARBA00022840"/>
    </source>
</evidence>
<dbReference type="GO" id="GO:0005524">
    <property type="term" value="F:ATP binding"/>
    <property type="evidence" value="ECO:0007669"/>
    <property type="project" value="UniProtKB-KW"/>
</dbReference>
<comment type="catalytic activity">
    <reaction evidence="1">
        <text>ATP + protein L-histidine = ADP + protein N-phospho-L-histidine.</text>
        <dbReference type="EC" id="2.7.13.3"/>
    </reaction>
</comment>
<dbReference type="InterPro" id="IPR002545">
    <property type="entry name" value="CheW-lke_dom"/>
</dbReference>
<evidence type="ECO:0000259" key="12">
    <source>
        <dbReference type="PROSITE" id="PS50851"/>
    </source>
</evidence>
<dbReference type="Pfam" id="PF01584">
    <property type="entry name" value="CheW"/>
    <property type="match status" value="1"/>
</dbReference>
<feature type="domain" description="Histidine kinase" evidence="11">
    <location>
        <begin position="131"/>
        <end position="335"/>
    </location>
</feature>
<dbReference type="EC" id="2.7.13.3" evidence="2"/>
<evidence type="ECO:0000256" key="3">
    <source>
        <dbReference type="ARBA" id="ARBA00021495"/>
    </source>
</evidence>
<dbReference type="FunFam" id="3.30.565.10:FF:000016">
    <property type="entry name" value="Chemotaxis protein CheA, putative"/>
    <property type="match status" value="1"/>
</dbReference>
<dbReference type="CDD" id="cd16916">
    <property type="entry name" value="HATPase_CheA-like"/>
    <property type="match status" value="1"/>
</dbReference>
<dbReference type="SUPFAM" id="SSF55874">
    <property type="entry name" value="ATPase domain of HSP90 chaperone/DNA topoisomerase II/histidine kinase"/>
    <property type="match status" value="1"/>
</dbReference>
<evidence type="ECO:0000256" key="6">
    <source>
        <dbReference type="ARBA" id="ARBA00022679"/>
    </source>
</evidence>
<keyword evidence="5" id="KW-0597">Phosphoprotein</keyword>
<dbReference type="InterPro" id="IPR005467">
    <property type="entry name" value="His_kinase_dom"/>
</dbReference>
<evidence type="ECO:0000313" key="13">
    <source>
        <dbReference type="EMBL" id="TCP97378.1"/>
    </source>
</evidence>
<dbReference type="SMART" id="SM00387">
    <property type="entry name" value="HATPase_c"/>
    <property type="match status" value="1"/>
</dbReference>
<dbReference type="SUPFAM" id="SSF50341">
    <property type="entry name" value="CheW-like"/>
    <property type="match status" value="1"/>
</dbReference>
<evidence type="ECO:0000256" key="9">
    <source>
        <dbReference type="ARBA" id="ARBA00023012"/>
    </source>
</evidence>
<evidence type="ECO:0000256" key="5">
    <source>
        <dbReference type="ARBA" id="ARBA00022553"/>
    </source>
</evidence>
<dbReference type="PRINTS" id="PR00344">
    <property type="entry name" value="BCTRLSENSOR"/>
</dbReference>
<comment type="function">
    <text evidence="10">Involved in the transmission of sensory signals from the chemoreceptors to the flagellar motors. CheA is autophosphorylated; it can transfer its phosphate group to either CheB or CheY.</text>
</comment>
<dbReference type="PROSITE" id="PS50109">
    <property type="entry name" value="HIS_KIN"/>
    <property type="match status" value="1"/>
</dbReference>
<keyword evidence="14" id="KW-1185">Reference proteome</keyword>
<dbReference type="InterPro" id="IPR003594">
    <property type="entry name" value="HATPase_dom"/>
</dbReference>
<accession>A0A4R2TJB9</accession>
<evidence type="ECO:0000256" key="10">
    <source>
        <dbReference type="ARBA" id="ARBA00035100"/>
    </source>
</evidence>
<evidence type="ECO:0000256" key="4">
    <source>
        <dbReference type="ARBA" id="ARBA00022500"/>
    </source>
</evidence>
<dbReference type="Gene3D" id="2.30.30.40">
    <property type="entry name" value="SH3 Domains"/>
    <property type="match status" value="1"/>
</dbReference>
<dbReference type="PANTHER" id="PTHR43395">
    <property type="entry name" value="SENSOR HISTIDINE KINASE CHEA"/>
    <property type="match status" value="1"/>
</dbReference>
<evidence type="ECO:0000256" key="1">
    <source>
        <dbReference type="ARBA" id="ARBA00000085"/>
    </source>
</evidence>
<dbReference type="Pfam" id="PF02518">
    <property type="entry name" value="HATPase_c"/>
    <property type="match status" value="1"/>
</dbReference>
<dbReference type="InterPro" id="IPR037006">
    <property type="entry name" value="CheA-like_homodim_sf"/>
</dbReference>
<keyword evidence="8" id="KW-0547">Nucleotide-binding</keyword>
<dbReference type="Gene3D" id="3.30.565.10">
    <property type="entry name" value="Histidine kinase-like ATPase, C-terminal domain"/>
    <property type="match status" value="1"/>
</dbReference>